<dbReference type="GO" id="GO:0046556">
    <property type="term" value="F:alpha-L-arabinofuranosidase activity"/>
    <property type="evidence" value="ECO:0007669"/>
    <property type="project" value="UniProtKB-EC"/>
</dbReference>
<comment type="catalytic activity">
    <reaction evidence="1">
        <text>Hydrolysis of terminal non-reducing alpha-L-arabinofuranoside residues in alpha-L-arabinosides.</text>
        <dbReference type="EC" id="3.2.1.55"/>
    </reaction>
</comment>
<comment type="similarity">
    <text evidence="2">Belongs to the glycosyl hydrolase 51 family.</text>
</comment>
<dbReference type="InterPro" id="IPR010720">
    <property type="entry name" value="Alpha-L-AF_C"/>
</dbReference>
<dbReference type="PANTHER" id="PTHR43576">
    <property type="entry name" value="ALPHA-L-ARABINOFURANOSIDASE C-RELATED"/>
    <property type="match status" value="1"/>
</dbReference>
<protein>
    <recommendedName>
        <fullName evidence="4">non-reducing end alpha-L-arabinofuranosidase</fullName>
        <ecNumber evidence="4">3.2.1.55</ecNumber>
    </recommendedName>
</protein>
<dbReference type="RefSeq" id="WP_109093663.1">
    <property type="nucleotide sequence ID" value="NZ_QETB01000003.1"/>
</dbReference>
<dbReference type="Pfam" id="PF22848">
    <property type="entry name" value="ASD1_dom"/>
    <property type="match status" value="1"/>
</dbReference>
<evidence type="ECO:0000313" key="9">
    <source>
        <dbReference type="EMBL" id="PWF26590.1"/>
    </source>
</evidence>
<name>A0A2V1KCG7_9ACTO</name>
<dbReference type="OrthoDB" id="9758333at2"/>
<evidence type="ECO:0000313" key="10">
    <source>
        <dbReference type="Proteomes" id="UP000245283"/>
    </source>
</evidence>
<proteinExistence type="inferred from homology"/>
<reference evidence="10" key="1">
    <citation type="submission" date="2018-05" db="EMBL/GenBank/DDBJ databases">
        <authorList>
            <person name="Li Y."/>
        </authorList>
    </citation>
    <scope>NUCLEOTIDE SEQUENCE [LARGE SCALE GENOMIC DNA]</scope>
    <source>
        <strain evidence="10">sk1b4</strain>
    </source>
</reference>
<dbReference type="Proteomes" id="UP000245283">
    <property type="component" value="Unassembled WGS sequence"/>
</dbReference>
<dbReference type="InterPro" id="IPR055235">
    <property type="entry name" value="ASD1_cat"/>
</dbReference>
<dbReference type="InterPro" id="IPR017853">
    <property type="entry name" value="GH"/>
</dbReference>
<dbReference type="EC" id="3.2.1.55" evidence="4"/>
<sequence length="573" mass="60902">MAEQAKFNADLKRVVAEVNPRLYGSFVEHLGRCVYTGIYEPEHPSAGPDGFRQDVLDLVRELGVTTVRYPGGNFVSGYRWEDGVGPKERRPARLDLAWHSTETNQFGLDEFMEWTEAAGIEPMMAVNLGTRGLEEALDLLEYTNVPAGTAVADQRVANGRAEPYGVGMWCLGNEMDGPWQLGHRDAKAYGELAGRVGAGMLQIDPGLELVVCGSSNSSMPTFGSWEKEVLRQTWDVISHISCHAYYEEKDGDTQSFLASAVDMDRFIGVVAGVIDEVAAEKAADGGGIVGTDGADASDGAAGEARARKVGISFDEWNVWYQRHWESEEKVTGATDPWPVAPRLLENSYSVADAVVVGSLLISLVRRADVVTSASLAQLVNAIAPIMTEPGGPAWRQTIFYPFAVAAGLARGEVVECSVAGPSVQTAEFGTVPAVDAVVTVDREAGRGLLMAVNRSLGDEVSLGLSSILGSGPGGGTHPDDDLLAGGAVNASHVRVSASPAGVGARASDQSHSLEQSAFSAVTRVRMLCDDDIRAANTLEDPERVTLREVAASKIAGGELLLPPVSWAAIEFSL</sequence>
<keyword evidence="10" id="KW-1185">Reference proteome</keyword>
<dbReference type="Gene3D" id="2.60.40.1180">
    <property type="entry name" value="Golgi alpha-mannosidase II"/>
    <property type="match status" value="2"/>
</dbReference>
<evidence type="ECO:0000259" key="8">
    <source>
        <dbReference type="SMART" id="SM00813"/>
    </source>
</evidence>
<gene>
    <name evidence="9" type="ORF">DD236_07020</name>
</gene>
<dbReference type="EMBL" id="QETB01000003">
    <property type="protein sequence ID" value="PWF26590.1"/>
    <property type="molecule type" value="Genomic_DNA"/>
</dbReference>
<dbReference type="SUPFAM" id="SSF51011">
    <property type="entry name" value="Glycosyl hydrolase domain"/>
    <property type="match status" value="2"/>
</dbReference>
<organism evidence="9 10">
    <name type="scientific">Ancrocorticia populi</name>
    <dbReference type="NCBI Taxonomy" id="2175228"/>
    <lineage>
        <taxon>Bacteria</taxon>
        <taxon>Bacillati</taxon>
        <taxon>Actinomycetota</taxon>
        <taxon>Actinomycetes</taxon>
        <taxon>Actinomycetales</taxon>
        <taxon>Actinomycetaceae</taxon>
        <taxon>Ancrocorticia</taxon>
    </lineage>
</organism>
<keyword evidence="6" id="KW-0119">Carbohydrate metabolism</keyword>
<evidence type="ECO:0000256" key="4">
    <source>
        <dbReference type="ARBA" id="ARBA00012670"/>
    </source>
</evidence>
<dbReference type="Gene3D" id="3.20.20.80">
    <property type="entry name" value="Glycosidases"/>
    <property type="match status" value="1"/>
</dbReference>
<evidence type="ECO:0000256" key="7">
    <source>
        <dbReference type="ARBA" id="ARBA00023295"/>
    </source>
</evidence>
<keyword evidence="7" id="KW-0326">Glycosidase</keyword>
<evidence type="ECO:0000256" key="5">
    <source>
        <dbReference type="ARBA" id="ARBA00022801"/>
    </source>
</evidence>
<dbReference type="SUPFAM" id="SSF51445">
    <property type="entry name" value="(Trans)glycosidases"/>
    <property type="match status" value="1"/>
</dbReference>
<evidence type="ECO:0000256" key="6">
    <source>
        <dbReference type="ARBA" id="ARBA00023277"/>
    </source>
</evidence>
<evidence type="ECO:0000256" key="1">
    <source>
        <dbReference type="ARBA" id="ARBA00001462"/>
    </source>
</evidence>
<evidence type="ECO:0000256" key="3">
    <source>
        <dbReference type="ARBA" id="ARBA00011165"/>
    </source>
</evidence>
<dbReference type="GO" id="GO:0000272">
    <property type="term" value="P:polysaccharide catabolic process"/>
    <property type="evidence" value="ECO:0007669"/>
    <property type="project" value="TreeGrafter"/>
</dbReference>
<dbReference type="SMART" id="SM00813">
    <property type="entry name" value="Alpha-L-AF_C"/>
    <property type="match status" value="1"/>
</dbReference>
<feature type="domain" description="Alpha-L-arabinofuranosidase C-terminal" evidence="8">
    <location>
        <begin position="314"/>
        <end position="565"/>
    </location>
</feature>
<dbReference type="InterPro" id="IPR013780">
    <property type="entry name" value="Glyco_hydro_b"/>
</dbReference>
<accession>A0A2V1KCG7</accession>
<keyword evidence="5" id="KW-0378">Hydrolase</keyword>
<comment type="caution">
    <text evidence="9">The sequence shown here is derived from an EMBL/GenBank/DDBJ whole genome shotgun (WGS) entry which is preliminary data.</text>
</comment>
<dbReference type="AlphaFoldDB" id="A0A2V1KCG7"/>
<dbReference type="PANTHER" id="PTHR43576:SF3">
    <property type="entry name" value="ALPHA-L-ARABINOFURANOSIDASE C"/>
    <property type="match status" value="1"/>
</dbReference>
<evidence type="ECO:0000256" key="2">
    <source>
        <dbReference type="ARBA" id="ARBA00007186"/>
    </source>
</evidence>
<comment type="subunit">
    <text evidence="3">Homohexamer; trimer of dimers.</text>
</comment>
<dbReference type="GO" id="GO:0046373">
    <property type="term" value="P:L-arabinose metabolic process"/>
    <property type="evidence" value="ECO:0007669"/>
    <property type="project" value="InterPro"/>
</dbReference>
<dbReference type="Pfam" id="PF06964">
    <property type="entry name" value="Alpha-L-AF_C"/>
    <property type="match status" value="1"/>
</dbReference>